<evidence type="ECO:0000313" key="1">
    <source>
        <dbReference type="EMBL" id="AVX03453.1"/>
    </source>
</evidence>
<evidence type="ECO:0000313" key="2">
    <source>
        <dbReference type="Proteomes" id="UP000258927"/>
    </source>
</evidence>
<sequence>MEKILKQSGRKYENFFLRSVVLGTSEQDADQDIPIGKHQIVAENLTFLPYSLKLESILKDQKNNMGFRTSEPQRPSVWTASFECLNNQETCENELLTVNTLDTYFEFSIQSSLMFFKRLEWVQWKEERLNPMIEVKISREQWTSQT</sequence>
<accession>A0A2R4MBU9</accession>
<organism evidence="1 2">
    <name type="scientific">Maritalea myrionectae</name>
    <dbReference type="NCBI Taxonomy" id="454601"/>
    <lineage>
        <taxon>Bacteria</taxon>
        <taxon>Pseudomonadati</taxon>
        <taxon>Pseudomonadota</taxon>
        <taxon>Alphaproteobacteria</taxon>
        <taxon>Hyphomicrobiales</taxon>
        <taxon>Devosiaceae</taxon>
        <taxon>Maritalea</taxon>
    </lineage>
</organism>
<dbReference type="Proteomes" id="UP000258927">
    <property type="component" value="Chromosome"/>
</dbReference>
<name>A0A2R4MBU9_9HYPH</name>
<keyword evidence="2" id="KW-1185">Reference proteome</keyword>
<dbReference type="KEGG" id="mmyr:MXMO3_00922"/>
<protein>
    <submittedName>
        <fullName evidence="1">Uncharacterized protein</fullName>
    </submittedName>
</protein>
<dbReference type="AlphaFoldDB" id="A0A2R4MBU9"/>
<proteinExistence type="predicted"/>
<reference evidence="1 2" key="1">
    <citation type="submission" date="2017-05" db="EMBL/GenBank/DDBJ databases">
        <title>Genome Analysis of Maritalea myrionectae HL2708#5.</title>
        <authorList>
            <consortium name="Cotde Inc.-PKNU"/>
            <person name="Jang D."/>
            <person name="Oh H.-M."/>
        </authorList>
    </citation>
    <scope>NUCLEOTIDE SEQUENCE [LARGE SCALE GENOMIC DNA]</scope>
    <source>
        <strain evidence="1 2">HL2708#5</strain>
    </source>
</reference>
<dbReference type="EMBL" id="CP021330">
    <property type="protein sequence ID" value="AVX03453.1"/>
    <property type="molecule type" value="Genomic_DNA"/>
</dbReference>
<gene>
    <name evidence="1" type="ORF">MXMO3_00922</name>
</gene>
<dbReference type="RefSeq" id="WP_117395093.1">
    <property type="nucleotide sequence ID" value="NZ_CP021330.1"/>
</dbReference>